<sequence>MDIPLKVIGNKVVNYHLPRSRGVSYTDEYIKDGAIVKAIDPTDKQFSHVQKTLHSRLDVNNKNDSGRDSEVLEVLSGMMSIYFGTEANVQSYVHALDNGAYHSVTFKVEGYDTPIKIQYSNSY</sequence>
<protein>
    <submittedName>
        <fullName evidence="1">Uncharacterized protein</fullName>
    </submittedName>
</protein>
<dbReference type="EMBL" id="JALNTZ010003766">
    <property type="protein sequence ID" value="KAJ3616012.1"/>
    <property type="molecule type" value="Genomic_DNA"/>
</dbReference>
<accession>A0AA38LZW1</accession>
<name>A0AA38LZW1_9CUCU</name>
<comment type="caution">
    <text evidence="1">The sequence shown here is derived from an EMBL/GenBank/DDBJ whole genome shotgun (WGS) entry which is preliminary data.</text>
</comment>
<keyword evidence="2" id="KW-1185">Reference proteome</keyword>
<evidence type="ECO:0000313" key="1">
    <source>
        <dbReference type="EMBL" id="KAJ3616012.1"/>
    </source>
</evidence>
<gene>
    <name evidence="1" type="ORF">Zmor_012121</name>
</gene>
<reference evidence="1" key="1">
    <citation type="journal article" date="2023" name="G3 (Bethesda)">
        <title>Whole genome assemblies of Zophobas morio and Tenebrio molitor.</title>
        <authorList>
            <person name="Kaur S."/>
            <person name="Stinson S.A."/>
            <person name="diCenzo G.C."/>
        </authorList>
    </citation>
    <scope>NUCLEOTIDE SEQUENCE</scope>
    <source>
        <strain evidence="1">QUZm001</strain>
    </source>
</reference>
<organism evidence="1 2">
    <name type="scientific">Zophobas morio</name>
    <dbReference type="NCBI Taxonomy" id="2755281"/>
    <lineage>
        <taxon>Eukaryota</taxon>
        <taxon>Metazoa</taxon>
        <taxon>Ecdysozoa</taxon>
        <taxon>Arthropoda</taxon>
        <taxon>Hexapoda</taxon>
        <taxon>Insecta</taxon>
        <taxon>Pterygota</taxon>
        <taxon>Neoptera</taxon>
        <taxon>Endopterygota</taxon>
        <taxon>Coleoptera</taxon>
        <taxon>Polyphaga</taxon>
        <taxon>Cucujiformia</taxon>
        <taxon>Tenebrionidae</taxon>
        <taxon>Zophobas</taxon>
    </lineage>
</organism>
<dbReference type="AlphaFoldDB" id="A0AA38LZW1"/>
<proteinExistence type="predicted"/>
<dbReference type="Proteomes" id="UP001168821">
    <property type="component" value="Unassembled WGS sequence"/>
</dbReference>
<evidence type="ECO:0000313" key="2">
    <source>
        <dbReference type="Proteomes" id="UP001168821"/>
    </source>
</evidence>